<gene>
    <name evidence="1" type="ORF">AM231_23520</name>
</gene>
<sequence>MSGRPPIFNIYLPASGEMAVYRFKKAEMTVYIGYGTVVSGLHGMSNDRLQNERKALKAIAKSVIARL</sequence>
<reference evidence="2" key="1">
    <citation type="submission" date="2015-08" db="EMBL/GenBank/DDBJ databases">
        <title>Genome sequencing project for genomic taxonomy and phylogenomics of Bacillus-like bacteria.</title>
        <authorList>
            <person name="Liu B."/>
            <person name="Wang J."/>
            <person name="Zhu Y."/>
            <person name="Liu G."/>
            <person name="Chen Q."/>
            <person name="Chen Z."/>
            <person name="Lan J."/>
            <person name="Che J."/>
            <person name="Ge C."/>
            <person name="Shi H."/>
            <person name="Pan Z."/>
            <person name="Liu X."/>
        </authorList>
    </citation>
    <scope>NUCLEOTIDE SEQUENCE [LARGE SCALE GENOMIC DNA]</scope>
    <source>
        <strain evidence="2">FJAT-22460</strain>
    </source>
</reference>
<dbReference type="PATRIC" id="fig|1705565.3.peg.853"/>
<dbReference type="EMBL" id="LIUT01000006">
    <property type="protein sequence ID" value="KOR76901.1"/>
    <property type="molecule type" value="Genomic_DNA"/>
</dbReference>
<comment type="caution">
    <text evidence="1">The sequence shown here is derived from an EMBL/GenBank/DDBJ whole genome shotgun (WGS) entry which is preliminary data.</text>
</comment>
<keyword evidence="2" id="KW-1185">Reference proteome</keyword>
<protein>
    <submittedName>
        <fullName evidence="1">Uncharacterized protein</fullName>
    </submittedName>
</protein>
<name>A0A0M1N438_9BACL</name>
<accession>A0A0M1N438</accession>
<evidence type="ECO:0000313" key="1">
    <source>
        <dbReference type="EMBL" id="KOR76901.1"/>
    </source>
</evidence>
<evidence type="ECO:0000313" key="2">
    <source>
        <dbReference type="Proteomes" id="UP000036932"/>
    </source>
</evidence>
<proteinExistence type="predicted"/>
<dbReference type="AlphaFoldDB" id="A0A0M1N438"/>
<dbReference type="Proteomes" id="UP000036932">
    <property type="component" value="Unassembled WGS sequence"/>
</dbReference>
<organism evidence="1 2">
    <name type="scientific">Paenibacillus solani</name>
    <dbReference type="NCBI Taxonomy" id="1705565"/>
    <lineage>
        <taxon>Bacteria</taxon>
        <taxon>Bacillati</taxon>
        <taxon>Bacillota</taxon>
        <taxon>Bacilli</taxon>
        <taxon>Bacillales</taxon>
        <taxon>Paenibacillaceae</taxon>
        <taxon>Paenibacillus</taxon>
    </lineage>
</organism>